<dbReference type="Gene3D" id="4.10.240.10">
    <property type="entry name" value="Zn(2)-C6 fungal-type DNA-binding domain"/>
    <property type="match status" value="1"/>
</dbReference>
<dbReference type="Proteomes" id="UP000266152">
    <property type="component" value="Unassembled WGS sequence"/>
</dbReference>
<feature type="domain" description="Zn(2)-C6 fungal-type" evidence="7">
    <location>
        <begin position="16"/>
        <end position="45"/>
    </location>
</feature>
<keyword evidence="5" id="KW-0539">Nucleus</keyword>
<dbReference type="PROSITE" id="PS00463">
    <property type="entry name" value="ZN2_CY6_FUNGAL_1"/>
    <property type="match status" value="1"/>
</dbReference>
<keyword evidence="4" id="KW-0804">Transcription</keyword>
<dbReference type="CDD" id="cd00067">
    <property type="entry name" value="GAL4"/>
    <property type="match status" value="1"/>
</dbReference>
<keyword evidence="2" id="KW-0805">Transcription regulation</keyword>
<dbReference type="GO" id="GO:0000981">
    <property type="term" value="F:DNA-binding transcription factor activity, RNA polymerase II-specific"/>
    <property type="evidence" value="ECO:0007669"/>
    <property type="project" value="InterPro"/>
</dbReference>
<sequence length="640" mass="71214">MPTDSSSKIVGVRRRACVNCTSVKSKCLPLSADECQRCNRLGKRCTYLNVVDKRKSPSSASRTRLLEQRLNRVLSILSERARGTPLSGFITQLSSTDLDLNVDMLGVDRISGSSLPRSFAPQQSLDVIDHGFITLDEARILLDNYRTRAVPHFPFVPIAPDTTVQSLKTTKPFLFMCIMATMKVDNCTIQRQIGEEVRIQAHQRVLMQSESSLELLQGLLVYIAWYQYFFSYEKQQIVQLAQLCVSLVQNLGLDQNPNNTRRTVDLGPDETASGRKSARSTDQLRALLGTYCTASWVSTKFRTRCAIPYTGYIKQSWEILSARKEYASDDLIAHLVRINELCRRICDTFGYDDLENTDIKGEFISAMALQTLSNESTLLKASIPPDFQENFSIKIELHLLDTLIGEVSLHDDFWDHSSVASSFATSNPSLSVSTRMSILFNLLRSCKSLNDTVMDCPDEDSWYITFYTTAKICRTLSCLSNASKIWPEMFRDIGLALNNTSFSYSGTSLYDATTIERAADLKGEARRLQAKFKNLSPLVQNTGDEADIMNGFSDMIWAVFVAYDEVRGTNHGPLDFSIGCGDGPYSASEMGSSGGYLSSTGSGNTQTDAVLDLEAIDDSTWEDLLAGITTTAEREAALQL</sequence>
<evidence type="ECO:0000256" key="6">
    <source>
        <dbReference type="SAM" id="MobiDB-lite"/>
    </source>
</evidence>
<dbReference type="GO" id="GO:0000976">
    <property type="term" value="F:transcription cis-regulatory region binding"/>
    <property type="evidence" value="ECO:0007669"/>
    <property type="project" value="TreeGrafter"/>
</dbReference>
<name>A0A395RYW7_FUSSP</name>
<dbReference type="AlphaFoldDB" id="A0A395RYW7"/>
<comment type="caution">
    <text evidence="8">The sequence shown here is derived from an EMBL/GenBank/DDBJ whole genome shotgun (WGS) entry which is preliminary data.</text>
</comment>
<dbReference type="STRING" id="5514.A0A395RYW7"/>
<dbReference type="EMBL" id="PXOF01000105">
    <property type="protein sequence ID" value="RGP65234.1"/>
    <property type="molecule type" value="Genomic_DNA"/>
</dbReference>
<evidence type="ECO:0000256" key="4">
    <source>
        <dbReference type="ARBA" id="ARBA00023163"/>
    </source>
</evidence>
<evidence type="ECO:0000313" key="8">
    <source>
        <dbReference type="EMBL" id="RGP65234.1"/>
    </source>
</evidence>
<evidence type="ECO:0000256" key="3">
    <source>
        <dbReference type="ARBA" id="ARBA00023125"/>
    </source>
</evidence>
<dbReference type="InterPro" id="IPR051089">
    <property type="entry name" value="prtT"/>
</dbReference>
<reference evidence="8 9" key="1">
    <citation type="journal article" date="2018" name="PLoS Pathog.">
        <title>Evolution of structural diversity of trichothecenes, a family of toxins produced by plant pathogenic and entomopathogenic fungi.</title>
        <authorList>
            <person name="Proctor R.H."/>
            <person name="McCormick S.P."/>
            <person name="Kim H.S."/>
            <person name="Cardoza R.E."/>
            <person name="Stanley A.M."/>
            <person name="Lindo L."/>
            <person name="Kelly A."/>
            <person name="Brown D.W."/>
            <person name="Lee T."/>
            <person name="Vaughan M.M."/>
            <person name="Alexander N.J."/>
            <person name="Busman M."/>
            <person name="Gutierrez S."/>
        </authorList>
    </citation>
    <scope>NUCLEOTIDE SEQUENCE [LARGE SCALE GENOMIC DNA]</scope>
    <source>
        <strain evidence="8 9">NRRL 3299</strain>
    </source>
</reference>
<keyword evidence="9" id="KW-1185">Reference proteome</keyword>
<feature type="region of interest" description="Disordered" evidence="6">
    <location>
        <begin position="259"/>
        <end position="278"/>
    </location>
</feature>
<dbReference type="PANTHER" id="PTHR31845">
    <property type="entry name" value="FINGER DOMAIN PROTEIN, PUTATIVE-RELATED"/>
    <property type="match status" value="1"/>
</dbReference>
<proteinExistence type="predicted"/>
<evidence type="ECO:0000256" key="1">
    <source>
        <dbReference type="ARBA" id="ARBA00004123"/>
    </source>
</evidence>
<protein>
    <recommendedName>
        <fullName evidence="7">Zn(2)-C6 fungal-type domain-containing protein</fullName>
    </recommendedName>
</protein>
<organism evidence="8 9">
    <name type="scientific">Fusarium sporotrichioides</name>
    <dbReference type="NCBI Taxonomy" id="5514"/>
    <lineage>
        <taxon>Eukaryota</taxon>
        <taxon>Fungi</taxon>
        <taxon>Dikarya</taxon>
        <taxon>Ascomycota</taxon>
        <taxon>Pezizomycotina</taxon>
        <taxon>Sordariomycetes</taxon>
        <taxon>Hypocreomycetidae</taxon>
        <taxon>Hypocreales</taxon>
        <taxon>Nectriaceae</taxon>
        <taxon>Fusarium</taxon>
    </lineage>
</organism>
<dbReference type="GO" id="GO:0005634">
    <property type="term" value="C:nucleus"/>
    <property type="evidence" value="ECO:0007669"/>
    <property type="project" value="UniProtKB-SubCell"/>
</dbReference>
<dbReference type="SUPFAM" id="SSF57701">
    <property type="entry name" value="Zn2/Cys6 DNA-binding domain"/>
    <property type="match status" value="1"/>
</dbReference>
<gene>
    <name evidence="8" type="ORF">FSPOR_7368</name>
</gene>
<dbReference type="GO" id="GO:0008270">
    <property type="term" value="F:zinc ion binding"/>
    <property type="evidence" value="ECO:0007669"/>
    <property type="project" value="InterPro"/>
</dbReference>
<evidence type="ECO:0000313" key="9">
    <source>
        <dbReference type="Proteomes" id="UP000266152"/>
    </source>
</evidence>
<dbReference type="InterPro" id="IPR036864">
    <property type="entry name" value="Zn2-C6_fun-type_DNA-bd_sf"/>
</dbReference>
<comment type="subcellular location">
    <subcellularLocation>
        <location evidence="1">Nucleus</location>
    </subcellularLocation>
</comment>
<dbReference type="InterPro" id="IPR001138">
    <property type="entry name" value="Zn2Cys6_DnaBD"/>
</dbReference>
<evidence type="ECO:0000259" key="7">
    <source>
        <dbReference type="PROSITE" id="PS00463"/>
    </source>
</evidence>
<accession>A0A395RYW7</accession>
<evidence type="ECO:0000256" key="2">
    <source>
        <dbReference type="ARBA" id="ARBA00023015"/>
    </source>
</evidence>
<dbReference type="PANTHER" id="PTHR31845:SF10">
    <property type="entry name" value="ZN(II)2CYS6 TRANSCRIPTION FACTOR (EUROFUNG)"/>
    <property type="match status" value="1"/>
</dbReference>
<evidence type="ECO:0000256" key="5">
    <source>
        <dbReference type="ARBA" id="ARBA00023242"/>
    </source>
</evidence>
<keyword evidence="3" id="KW-0238">DNA-binding</keyword>